<evidence type="ECO:0000256" key="6">
    <source>
        <dbReference type="ARBA" id="ARBA00012180"/>
    </source>
</evidence>
<feature type="binding site" evidence="14 15">
    <location>
        <position position="17"/>
    </location>
    <ligand>
        <name>a divalent metal cation</name>
        <dbReference type="ChEBI" id="CHEBI:60240"/>
    </ligand>
</feature>
<evidence type="ECO:0000256" key="16">
    <source>
        <dbReference type="RuleBase" id="RU003515"/>
    </source>
</evidence>
<evidence type="ECO:0000256" key="13">
    <source>
        <dbReference type="ARBA" id="ARBA00023211"/>
    </source>
</evidence>
<keyword evidence="12 14" id="KW-0378">Hydrolase</keyword>
<dbReference type="NCBIfam" id="NF000594">
    <property type="entry name" value="PRK00015.1-1"/>
    <property type="match status" value="1"/>
</dbReference>
<dbReference type="InterPro" id="IPR001352">
    <property type="entry name" value="RNase_HII/HIII"/>
</dbReference>
<name>A0A150Y3P9_9BACT</name>
<keyword evidence="13 14" id="KW-0464">Manganese</keyword>
<dbReference type="EMBL" id="LRPB01000002">
    <property type="protein sequence ID" value="KYG85650.1"/>
    <property type="molecule type" value="Genomic_DNA"/>
</dbReference>
<evidence type="ECO:0000256" key="15">
    <source>
        <dbReference type="PROSITE-ProRule" id="PRU01319"/>
    </source>
</evidence>
<dbReference type="GO" id="GO:0004523">
    <property type="term" value="F:RNA-DNA hybrid ribonuclease activity"/>
    <property type="evidence" value="ECO:0007669"/>
    <property type="project" value="UniProtKB-UniRule"/>
</dbReference>
<dbReference type="PANTHER" id="PTHR10954:SF18">
    <property type="entry name" value="RIBONUCLEASE HII"/>
    <property type="match status" value="1"/>
</dbReference>
<comment type="cofactor">
    <cofactor evidence="14 15">
        <name>Mn(2+)</name>
        <dbReference type="ChEBI" id="CHEBI:29035"/>
    </cofactor>
    <cofactor evidence="14 15">
        <name>Mg(2+)</name>
        <dbReference type="ChEBI" id="CHEBI:18420"/>
    </cofactor>
    <text evidence="14 15">Manganese or magnesium. Binds 1 divalent metal ion per monomer in the absence of substrate. May bind a second metal ion after substrate binding.</text>
</comment>
<dbReference type="Gene3D" id="3.30.420.10">
    <property type="entry name" value="Ribonuclease H-like superfamily/Ribonuclease H"/>
    <property type="match status" value="1"/>
</dbReference>
<dbReference type="RefSeq" id="WP_062299818.1">
    <property type="nucleotide sequence ID" value="NZ_LRPB01000002.1"/>
</dbReference>
<feature type="binding site" evidence="14 15">
    <location>
        <position position="108"/>
    </location>
    <ligand>
        <name>a divalent metal cation</name>
        <dbReference type="ChEBI" id="CHEBI:60240"/>
    </ligand>
</feature>
<dbReference type="EC" id="3.1.26.4" evidence="6 14"/>
<evidence type="ECO:0000256" key="14">
    <source>
        <dbReference type="HAMAP-Rule" id="MF_00052"/>
    </source>
</evidence>
<dbReference type="STRING" id="1914963.AWW67_14855"/>
<dbReference type="Proteomes" id="UP000075663">
    <property type="component" value="Unassembled WGS sequence"/>
</dbReference>
<dbReference type="GO" id="GO:0043137">
    <property type="term" value="P:DNA replication, removal of RNA primer"/>
    <property type="evidence" value="ECO:0007669"/>
    <property type="project" value="TreeGrafter"/>
</dbReference>
<sequence>MLLSNFGSGKIEAGCDEAGRGPLAGPVVASAVILPADYENKLLNDSKQLKRAHREQLEIEIKTEALAWAVCEVSPEEIDEVNILNASFLAMHRAIDQLQIKPELLLIDGNRFKVYQSIPHECIIKGDGKYLSIAAASILAKVERDRIMSEAALKFPGYGWESNAGYPTKKHRQAIRDLGVTPLHRKSFRLLPEQMELF</sequence>
<accession>A0A150Y3P9</accession>
<comment type="similarity">
    <text evidence="5 14 16">Belongs to the RNase HII family.</text>
</comment>
<proteinExistence type="inferred from homology"/>
<comment type="function">
    <text evidence="3 14 16">Endonuclease that specifically degrades the RNA of RNA-DNA hybrids.</text>
</comment>
<keyword evidence="10 14" id="KW-0479">Metal-binding</keyword>
<evidence type="ECO:0000256" key="11">
    <source>
        <dbReference type="ARBA" id="ARBA00022759"/>
    </source>
</evidence>
<evidence type="ECO:0000256" key="9">
    <source>
        <dbReference type="ARBA" id="ARBA00022722"/>
    </source>
</evidence>
<dbReference type="InterPro" id="IPR012337">
    <property type="entry name" value="RNaseH-like_sf"/>
</dbReference>
<keyword evidence="8 14" id="KW-0963">Cytoplasm</keyword>
<evidence type="ECO:0000256" key="3">
    <source>
        <dbReference type="ARBA" id="ARBA00004065"/>
    </source>
</evidence>
<evidence type="ECO:0000259" key="17">
    <source>
        <dbReference type="PROSITE" id="PS51975"/>
    </source>
</evidence>
<evidence type="ECO:0000313" key="18">
    <source>
        <dbReference type="EMBL" id="KYG85650.1"/>
    </source>
</evidence>
<dbReference type="HAMAP" id="MF_00052_B">
    <property type="entry name" value="RNase_HII_B"/>
    <property type="match status" value="1"/>
</dbReference>
<reference evidence="18 19" key="1">
    <citation type="submission" date="2016-01" db="EMBL/GenBank/DDBJ databases">
        <title>Genome sequencing of Roseivirga seohaensis SW-152.</title>
        <authorList>
            <person name="Selvaratnam C."/>
            <person name="Thevarajoo S."/>
            <person name="Goh K.M."/>
            <person name="Ee R."/>
            <person name="Chan K.-G."/>
            <person name="Chong C.S."/>
        </authorList>
    </citation>
    <scope>NUCLEOTIDE SEQUENCE [LARGE SCALE GENOMIC DNA]</scope>
    <source>
        <strain evidence="18 19">SW-152</strain>
    </source>
</reference>
<dbReference type="CDD" id="cd07182">
    <property type="entry name" value="RNase_HII_bacteria_HII_like"/>
    <property type="match status" value="1"/>
</dbReference>
<protein>
    <recommendedName>
        <fullName evidence="7 14">Ribonuclease HII</fullName>
        <shortName evidence="14">RNase HII</shortName>
        <ecNumber evidence="6 14">3.1.26.4</ecNumber>
    </recommendedName>
</protein>
<feature type="binding site" evidence="14 15">
    <location>
        <position position="16"/>
    </location>
    <ligand>
        <name>a divalent metal cation</name>
        <dbReference type="ChEBI" id="CHEBI:60240"/>
    </ligand>
</feature>
<evidence type="ECO:0000256" key="7">
    <source>
        <dbReference type="ARBA" id="ARBA00019179"/>
    </source>
</evidence>
<dbReference type="GO" id="GO:0006298">
    <property type="term" value="P:mismatch repair"/>
    <property type="evidence" value="ECO:0007669"/>
    <property type="project" value="TreeGrafter"/>
</dbReference>
<evidence type="ECO:0000256" key="10">
    <source>
        <dbReference type="ARBA" id="ARBA00022723"/>
    </source>
</evidence>
<comment type="subcellular location">
    <subcellularLocation>
        <location evidence="4 14">Cytoplasm</location>
    </subcellularLocation>
</comment>
<keyword evidence="11 14" id="KW-0255">Endonuclease</keyword>
<evidence type="ECO:0000256" key="2">
    <source>
        <dbReference type="ARBA" id="ARBA00001946"/>
    </source>
</evidence>
<dbReference type="InterPro" id="IPR036397">
    <property type="entry name" value="RNaseH_sf"/>
</dbReference>
<keyword evidence="9 14" id="KW-0540">Nuclease</keyword>
<evidence type="ECO:0000313" key="19">
    <source>
        <dbReference type="Proteomes" id="UP000075663"/>
    </source>
</evidence>
<dbReference type="Pfam" id="PF01351">
    <property type="entry name" value="RNase_HII"/>
    <property type="match status" value="1"/>
</dbReference>
<dbReference type="SUPFAM" id="SSF53098">
    <property type="entry name" value="Ribonuclease H-like"/>
    <property type="match status" value="1"/>
</dbReference>
<feature type="domain" description="RNase H type-2" evidence="17">
    <location>
        <begin position="10"/>
        <end position="198"/>
    </location>
</feature>
<dbReference type="PANTHER" id="PTHR10954">
    <property type="entry name" value="RIBONUCLEASE H2 SUBUNIT A"/>
    <property type="match status" value="1"/>
</dbReference>
<gene>
    <name evidence="14" type="primary">rnhB</name>
    <name evidence="18" type="ORF">AWW67_14855</name>
</gene>
<dbReference type="GO" id="GO:0005737">
    <property type="term" value="C:cytoplasm"/>
    <property type="evidence" value="ECO:0007669"/>
    <property type="project" value="UniProtKB-SubCell"/>
</dbReference>
<dbReference type="GO" id="GO:0030145">
    <property type="term" value="F:manganese ion binding"/>
    <property type="evidence" value="ECO:0007669"/>
    <property type="project" value="UniProtKB-UniRule"/>
</dbReference>
<comment type="catalytic activity">
    <reaction evidence="1 14 15 16">
        <text>Endonucleolytic cleavage to 5'-phosphomonoester.</text>
        <dbReference type="EC" id="3.1.26.4"/>
    </reaction>
</comment>
<evidence type="ECO:0000256" key="4">
    <source>
        <dbReference type="ARBA" id="ARBA00004496"/>
    </source>
</evidence>
<evidence type="ECO:0000256" key="1">
    <source>
        <dbReference type="ARBA" id="ARBA00000077"/>
    </source>
</evidence>
<dbReference type="AlphaFoldDB" id="A0A150Y3P9"/>
<organism evidence="18 19">
    <name type="scientific">Roseivirga seohaensis</name>
    <dbReference type="NCBI Taxonomy" id="1914963"/>
    <lineage>
        <taxon>Bacteria</taxon>
        <taxon>Pseudomonadati</taxon>
        <taxon>Bacteroidota</taxon>
        <taxon>Cytophagia</taxon>
        <taxon>Cytophagales</taxon>
        <taxon>Roseivirgaceae</taxon>
        <taxon>Roseivirga</taxon>
    </lineage>
</organism>
<dbReference type="InterPro" id="IPR024567">
    <property type="entry name" value="RNase_HII/HIII_dom"/>
</dbReference>
<comment type="caution">
    <text evidence="18">The sequence shown here is derived from an EMBL/GenBank/DDBJ whole genome shotgun (WGS) entry which is preliminary data.</text>
</comment>
<evidence type="ECO:0000256" key="5">
    <source>
        <dbReference type="ARBA" id="ARBA00007383"/>
    </source>
</evidence>
<comment type="cofactor">
    <cofactor evidence="2">
        <name>Mg(2+)</name>
        <dbReference type="ChEBI" id="CHEBI:18420"/>
    </cofactor>
</comment>
<dbReference type="PROSITE" id="PS51975">
    <property type="entry name" value="RNASE_H_2"/>
    <property type="match status" value="1"/>
</dbReference>
<evidence type="ECO:0000256" key="8">
    <source>
        <dbReference type="ARBA" id="ARBA00022490"/>
    </source>
</evidence>
<dbReference type="GO" id="GO:0003723">
    <property type="term" value="F:RNA binding"/>
    <property type="evidence" value="ECO:0007669"/>
    <property type="project" value="UniProtKB-UniRule"/>
</dbReference>
<dbReference type="GO" id="GO:0032299">
    <property type="term" value="C:ribonuclease H2 complex"/>
    <property type="evidence" value="ECO:0007669"/>
    <property type="project" value="TreeGrafter"/>
</dbReference>
<evidence type="ECO:0000256" key="12">
    <source>
        <dbReference type="ARBA" id="ARBA00022801"/>
    </source>
</evidence>
<dbReference type="NCBIfam" id="NF000595">
    <property type="entry name" value="PRK00015.1-3"/>
    <property type="match status" value="1"/>
</dbReference>
<dbReference type="InterPro" id="IPR022898">
    <property type="entry name" value="RNase_HII"/>
</dbReference>